<proteinExistence type="predicted"/>
<organism evidence="1 2">
    <name type="scientific">Candidatus Tanganyikabacteria bacterium</name>
    <dbReference type="NCBI Taxonomy" id="2961651"/>
    <lineage>
        <taxon>Bacteria</taxon>
        <taxon>Bacillati</taxon>
        <taxon>Candidatus Sericytochromatia</taxon>
        <taxon>Candidatus Tanganyikabacteria</taxon>
    </lineage>
</organism>
<evidence type="ECO:0008006" key="3">
    <source>
        <dbReference type="Google" id="ProtNLM"/>
    </source>
</evidence>
<gene>
    <name evidence="1" type="ORF">FJZ00_14905</name>
</gene>
<accession>A0A937X810</accession>
<name>A0A937X810_9BACT</name>
<dbReference type="NCBIfam" id="TIGR04267">
    <property type="entry name" value="mod_HExxH"/>
    <property type="match status" value="1"/>
</dbReference>
<dbReference type="EMBL" id="VGJX01001028">
    <property type="protein sequence ID" value="MBM3276442.1"/>
    <property type="molecule type" value="Genomic_DNA"/>
</dbReference>
<protein>
    <recommendedName>
        <fullName evidence="3">HEXXH motif domain-containing protein</fullName>
    </recommendedName>
</protein>
<reference evidence="1 2" key="1">
    <citation type="submission" date="2019-03" db="EMBL/GenBank/DDBJ databases">
        <title>Lake Tanganyika Metagenome-Assembled Genomes (MAGs).</title>
        <authorList>
            <person name="Tran P."/>
        </authorList>
    </citation>
    <scope>NUCLEOTIDE SEQUENCE [LARGE SCALE GENOMIC DNA]</scope>
    <source>
        <strain evidence="1">K_DeepCast_65m_m2_236</strain>
    </source>
</reference>
<sequence>MNALAPERDRCADEEALAGFLLRPEVEHVSVEARLTAFACAELNALDHYLTSHAGAGWIEAKSLHSLSIREDSWRLMWPARVAARFLLSEKERGNAAWDGVLRACTTPLKLHPFELPHAGIRHVVTAGGFLDLELTRSYHPSIAGSRLSCEEPGSERIAELVARYRVALALLERHDKRGSSVFAGSVSAIVPLQVAPPLEPGKCVSLAVAPAPGAVFLTMIPIILLSETLLHEASHCRLSAAESLGKLWLSSEVRVASPLRPDPRPINGVYHQAYVLLWLTRYYRALREAQDEPVVERNRRQIDKHLAELTAGFDAAIATLRSNRSQLTPLGAWVLEEMASTGGAS</sequence>
<evidence type="ECO:0000313" key="1">
    <source>
        <dbReference type="EMBL" id="MBM3276442.1"/>
    </source>
</evidence>
<dbReference type="Proteomes" id="UP000703893">
    <property type="component" value="Unassembled WGS sequence"/>
</dbReference>
<evidence type="ECO:0000313" key="2">
    <source>
        <dbReference type="Proteomes" id="UP000703893"/>
    </source>
</evidence>
<dbReference type="AlphaFoldDB" id="A0A937X810"/>
<comment type="caution">
    <text evidence="1">The sequence shown here is derived from an EMBL/GenBank/DDBJ whole genome shotgun (WGS) entry which is preliminary data.</text>
</comment>
<dbReference type="InterPro" id="IPR026337">
    <property type="entry name" value="AKG_HExxH"/>
</dbReference>